<dbReference type="EMBL" id="CP045875">
    <property type="protein sequence ID" value="QGG47269.1"/>
    <property type="molecule type" value="Genomic_DNA"/>
</dbReference>
<reference evidence="2" key="1">
    <citation type="submission" date="2019-11" db="EMBL/GenBank/DDBJ databases">
        <title>Genome sequence of Heliorestis convoluta strain HH, an alkaliphilic and minimalistic phototrophic bacterium from a soda lake in Egypt.</title>
        <authorList>
            <person name="Dewey E.D."/>
            <person name="Stokes L.M."/>
            <person name="Burchell B.M."/>
            <person name="Shaffer K.N."/>
            <person name="Huntington A.M."/>
            <person name="Baker J.M."/>
            <person name="Nadendla S."/>
            <person name="Giglio M.G."/>
            <person name="Touchman J.W."/>
            <person name="Blankenship R.E."/>
            <person name="Madigan M.T."/>
            <person name="Sattley W.M."/>
        </authorList>
    </citation>
    <scope>NUCLEOTIDE SEQUENCE [LARGE SCALE GENOMIC DNA]</scope>
    <source>
        <strain evidence="2">HH</strain>
    </source>
</reference>
<sequence>MVIGYWSWLYGLNRKEPSGYRIGHRLRQQLYFSQPVEDDQRRK</sequence>
<organism evidence="1 2">
    <name type="scientific">Heliorestis convoluta</name>
    <dbReference type="NCBI Taxonomy" id="356322"/>
    <lineage>
        <taxon>Bacteria</taxon>
        <taxon>Bacillati</taxon>
        <taxon>Bacillota</taxon>
        <taxon>Clostridia</taxon>
        <taxon>Eubacteriales</taxon>
        <taxon>Heliobacteriaceae</taxon>
        <taxon>Heliorestis</taxon>
    </lineage>
</organism>
<protein>
    <submittedName>
        <fullName evidence="1">Uncharacterized protein</fullName>
    </submittedName>
</protein>
<gene>
    <name evidence="1" type="ORF">FTV88_1122</name>
</gene>
<accession>A0A5Q2N0G3</accession>
<evidence type="ECO:0000313" key="1">
    <source>
        <dbReference type="EMBL" id="QGG47269.1"/>
    </source>
</evidence>
<name>A0A5Q2N0G3_9FIRM</name>
<proteinExistence type="predicted"/>
<dbReference type="AlphaFoldDB" id="A0A5Q2N0G3"/>
<keyword evidence="2" id="KW-1185">Reference proteome</keyword>
<dbReference type="KEGG" id="hcv:FTV88_1122"/>
<dbReference type="Proteomes" id="UP000366051">
    <property type="component" value="Chromosome"/>
</dbReference>
<evidence type="ECO:0000313" key="2">
    <source>
        <dbReference type="Proteomes" id="UP000366051"/>
    </source>
</evidence>